<accession>A0A1H3URX7</accession>
<dbReference type="STRING" id="1503961.SAMN05421736_12528"/>
<keyword evidence="2" id="KW-1185">Reference proteome</keyword>
<proteinExistence type="predicted"/>
<evidence type="ECO:0000313" key="1">
    <source>
        <dbReference type="EMBL" id="SDZ65203.1"/>
    </source>
</evidence>
<dbReference type="AlphaFoldDB" id="A0A1H3URX7"/>
<dbReference type="EMBL" id="FNPI01000025">
    <property type="protein sequence ID" value="SDZ65203.1"/>
    <property type="molecule type" value="Genomic_DNA"/>
</dbReference>
<reference evidence="2" key="1">
    <citation type="submission" date="2016-10" db="EMBL/GenBank/DDBJ databases">
        <authorList>
            <person name="Varghese N."/>
            <person name="Submissions S."/>
        </authorList>
    </citation>
    <scope>NUCLEOTIDE SEQUENCE [LARGE SCALE GENOMIC DNA]</scope>
    <source>
        <strain evidence="2">SP</strain>
    </source>
</reference>
<gene>
    <name evidence="1" type="ORF">SAMN05421736_12528</name>
</gene>
<sequence>MIEATVNRTAFKKGVKDKGLVVTLSFFSEYV</sequence>
<organism evidence="1 2">
    <name type="scientific">Evansella caseinilytica</name>
    <dbReference type="NCBI Taxonomy" id="1503961"/>
    <lineage>
        <taxon>Bacteria</taxon>
        <taxon>Bacillati</taxon>
        <taxon>Bacillota</taxon>
        <taxon>Bacilli</taxon>
        <taxon>Bacillales</taxon>
        <taxon>Bacillaceae</taxon>
        <taxon>Evansella</taxon>
    </lineage>
</organism>
<dbReference type="Proteomes" id="UP000198935">
    <property type="component" value="Unassembled WGS sequence"/>
</dbReference>
<evidence type="ECO:0000313" key="2">
    <source>
        <dbReference type="Proteomes" id="UP000198935"/>
    </source>
</evidence>
<protein>
    <submittedName>
        <fullName evidence="1">Uncharacterized protein</fullName>
    </submittedName>
</protein>
<name>A0A1H3URX7_9BACI</name>